<dbReference type="Gene3D" id="2.40.70.10">
    <property type="entry name" value="Acid Proteases"/>
    <property type="match status" value="2"/>
</dbReference>
<evidence type="ECO:0000256" key="3">
    <source>
        <dbReference type="ARBA" id="ARBA00022750"/>
    </source>
</evidence>
<dbReference type="PhylomeDB" id="A0A022S1G1"/>
<reference evidence="8 9" key="1">
    <citation type="journal article" date="2013" name="Proc. Natl. Acad. Sci. U.S.A.">
        <title>Fine-scale variation in meiotic recombination in Mimulus inferred from population shotgun sequencing.</title>
        <authorList>
            <person name="Hellsten U."/>
            <person name="Wright K.M."/>
            <person name="Jenkins J."/>
            <person name="Shu S."/>
            <person name="Yuan Y."/>
            <person name="Wessler S.R."/>
            <person name="Schmutz J."/>
            <person name="Willis J.H."/>
            <person name="Rokhsar D.S."/>
        </authorList>
    </citation>
    <scope>NUCLEOTIDE SEQUENCE [LARGE SCALE GENOMIC DNA]</scope>
    <source>
        <strain evidence="9">cv. DUN x IM62</strain>
    </source>
</reference>
<evidence type="ECO:0000256" key="4">
    <source>
        <dbReference type="ARBA" id="ARBA00022801"/>
    </source>
</evidence>
<dbReference type="SUPFAM" id="SSF50630">
    <property type="entry name" value="Acid proteases"/>
    <property type="match status" value="1"/>
</dbReference>
<dbReference type="Pfam" id="PF14541">
    <property type="entry name" value="TAXi_C"/>
    <property type="match status" value="1"/>
</dbReference>
<comment type="similarity">
    <text evidence="1">Belongs to the peptidase A1 family.</text>
</comment>
<dbReference type="STRING" id="4155.A0A022S1G1"/>
<dbReference type="InterPro" id="IPR032861">
    <property type="entry name" value="TAXi_N"/>
</dbReference>
<dbReference type="Proteomes" id="UP000030748">
    <property type="component" value="Unassembled WGS sequence"/>
</dbReference>
<gene>
    <name evidence="8" type="ORF">MIMGU_mgv1a018169mg</name>
</gene>
<evidence type="ECO:0000313" key="9">
    <source>
        <dbReference type="Proteomes" id="UP000030748"/>
    </source>
</evidence>
<keyword evidence="4" id="KW-0378">Hydrolase</keyword>
<feature type="signal peptide" evidence="6">
    <location>
        <begin position="1"/>
        <end position="22"/>
    </location>
</feature>
<sequence length="403" mass="45133">MAKILHLLLVLFLSLLQRCVFSDQSQGFSLNLVRREITDTDIFPDTIRPRITRSSYLYTIDASIGTPPRKRTFIFDTGSELTWTQCTPCVHCFKQDYPLFDPKTSTSYKRLTPSHALARFFQRSNNGECVFNMMYMSGESSSGIASVETFTFTSNKRGAESVKGVAFGCSNNHRGEISSNTAVTGIMGMNRSPLSLISQMGTKSARRFSYCLPKLSSPVKSTFLRFGNDIKDKGSFQKTSFLTSGSDYNVRLLAISINGRQLSLPWGALSKGCVLDVGSGASNIEMGVYNVVLSVLREYFDRFNLTRVNDIPSPLGDLCYRVQRAFRSYPSMVLHFQGSNFEIGAANLFRFRDDYFCLGMFGRQGMSMTMLLGAYQQQNVRFVYDVGNGKLLFGKEDCSQDKA</sequence>
<dbReference type="OMA" id="NDCEFRA"/>
<evidence type="ECO:0000259" key="7">
    <source>
        <dbReference type="PROSITE" id="PS51767"/>
    </source>
</evidence>
<evidence type="ECO:0000256" key="5">
    <source>
        <dbReference type="ARBA" id="ARBA00023180"/>
    </source>
</evidence>
<evidence type="ECO:0000256" key="6">
    <source>
        <dbReference type="SAM" id="SignalP"/>
    </source>
</evidence>
<dbReference type="Pfam" id="PF14543">
    <property type="entry name" value="TAXi_N"/>
    <property type="match status" value="1"/>
</dbReference>
<keyword evidence="9" id="KW-1185">Reference proteome</keyword>
<dbReference type="InterPro" id="IPR032799">
    <property type="entry name" value="TAXi_C"/>
</dbReference>
<dbReference type="AlphaFoldDB" id="A0A022S1G1"/>
<accession>A0A022S1G1</accession>
<dbReference type="PANTHER" id="PTHR47967">
    <property type="entry name" value="OS07G0603500 PROTEIN-RELATED"/>
    <property type="match status" value="1"/>
</dbReference>
<dbReference type="InterPro" id="IPR034161">
    <property type="entry name" value="Pepsin-like_plant"/>
</dbReference>
<keyword evidence="2" id="KW-0645">Protease</keyword>
<feature type="domain" description="Peptidase A1" evidence="7">
    <location>
        <begin position="58"/>
        <end position="394"/>
    </location>
</feature>
<dbReference type="GO" id="GO:0004190">
    <property type="term" value="F:aspartic-type endopeptidase activity"/>
    <property type="evidence" value="ECO:0000318"/>
    <property type="project" value="GO_Central"/>
</dbReference>
<dbReference type="InterPro" id="IPR021109">
    <property type="entry name" value="Peptidase_aspartic_dom_sf"/>
</dbReference>
<keyword evidence="5" id="KW-0325">Glycoprotein</keyword>
<dbReference type="CDD" id="cd05476">
    <property type="entry name" value="pepsin_A_like_plant"/>
    <property type="match status" value="1"/>
</dbReference>
<proteinExistence type="inferred from homology"/>
<evidence type="ECO:0000313" key="8">
    <source>
        <dbReference type="EMBL" id="EYU45065.1"/>
    </source>
</evidence>
<dbReference type="InterPro" id="IPR033121">
    <property type="entry name" value="PEPTIDASE_A1"/>
</dbReference>
<keyword evidence="6" id="KW-0732">Signal</keyword>
<dbReference type="InterPro" id="IPR051708">
    <property type="entry name" value="Plant_Aspart_Prot_A1"/>
</dbReference>
<keyword evidence="3" id="KW-0064">Aspartyl protease</keyword>
<evidence type="ECO:0000256" key="1">
    <source>
        <dbReference type="ARBA" id="ARBA00007447"/>
    </source>
</evidence>
<dbReference type="KEGG" id="egt:105967262"/>
<dbReference type="PANTHER" id="PTHR47967:SF123">
    <property type="entry name" value="ASPARTIC PROTEINASE NEPENTHESIN-1-LIKE"/>
    <property type="match status" value="1"/>
</dbReference>
<feature type="chain" id="PRO_5001505598" description="Peptidase A1 domain-containing protein" evidence="6">
    <location>
        <begin position="23"/>
        <end position="403"/>
    </location>
</feature>
<dbReference type="GO" id="GO:0005576">
    <property type="term" value="C:extracellular region"/>
    <property type="evidence" value="ECO:0000318"/>
    <property type="project" value="GO_Central"/>
</dbReference>
<name>A0A022S1G1_ERYGU</name>
<dbReference type="PROSITE" id="PS51767">
    <property type="entry name" value="PEPTIDASE_A1"/>
    <property type="match status" value="1"/>
</dbReference>
<dbReference type="eggNOG" id="KOG1339">
    <property type="taxonomic scope" value="Eukaryota"/>
</dbReference>
<protein>
    <recommendedName>
        <fullName evidence="7">Peptidase A1 domain-containing protein</fullName>
    </recommendedName>
</protein>
<evidence type="ECO:0000256" key="2">
    <source>
        <dbReference type="ARBA" id="ARBA00022670"/>
    </source>
</evidence>
<dbReference type="OrthoDB" id="1072226at2759"/>
<organism evidence="8 9">
    <name type="scientific">Erythranthe guttata</name>
    <name type="common">Yellow monkey flower</name>
    <name type="synonym">Mimulus guttatus</name>
    <dbReference type="NCBI Taxonomy" id="4155"/>
    <lineage>
        <taxon>Eukaryota</taxon>
        <taxon>Viridiplantae</taxon>
        <taxon>Streptophyta</taxon>
        <taxon>Embryophyta</taxon>
        <taxon>Tracheophyta</taxon>
        <taxon>Spermatophyta</taxon>
        <taxon>Magnoliopsida</taxon>
        <taxon>eudicotyledons</taxon>
        <taxon>Gunneridae</taxon>
        <taxon>Pentapetalae</taxon>
        <taxon>asterids</taxon>
        <taxon>lamiids</taxon>
        <taxon>Lamiales</taxon>
        <taxon>Phrymaceae</taxon>
        <taxon>Erythranthe</taxon>
    </lineage>
</organism>
<dbReference type="EMBL" id="KI630204">
    <property type="protein sequence ID" value="EYU45065.1"/>
    <property type="molecule type" value="Genomic_DNA"/>
</dbReference>
<dbReference type="GO" id="GO:0006508">
    <property type="term" value="P:proteolysis"/>
    <property type="evidence" value="ECO:0007669"/>
    <property type="project" value="UniProtKB-KW"/>
</dbReference>